<dbReference type="GO" id="GO:0005634">
    <property type="term" value="C:nucleus"/>
    <property type="evidence" value="ECO:0007669"/>
    <property type="project" value="TreeGrafter"/>
</dbReference>
<evidence type="ECO:0000256" key="2">
    <source>
        <dbReference type="ARBA" id="ARBA00022771"/>
    </source>
</evidence>
<proteinExistence type="predicted"/>
<dbReference type="EMBL" id="CATQJA010002587">
    <property type="protein sequence ID" value="CAJ0571941.1"/>
    <property type="molecule type" value="Genomic_DNA"/>
</dbReference>
<dbReference type="Gene3D" id="2.170.270.10">
    <property type="entry name" value="SET domain"/>
    <property type="match status" value="1"/>
</dbReference>
<name>A0AA36CPB1_9BILA</name>
<dbReference type="SUPFAM" id="SSF82199">
    <property type="entry name" value="SET domain"/>
    <property type="match status" value="1"/>
</dbReference>
<dbReference type="SUPFAM" id="SSF144232">
    <property type="entry name" value="HIT/MYND zinc finger-like"/>
    <property type="match status" value="1"/>
</dbReference>
<evidence type="ECO:0000256" key="4">
    <source>
        <dbReference type="PROSITE-ProRule" id="PRU00134"/>
    </source>
</evidence>
<keyword evidence="2 4" id="KW-0863">Zinc-finger</keyword>
<evidence type="ECO:0000256" key="1">
    <source>
        <dbReference type="ARBA" id="ARBA00022723"/>
    </source>
</evidence>
<dbReference type="Pfam" id="PF01753">
    <property type="entry name" value="zf-MYND"/>
    <property type="match status" value="1"/>
</dbReference>
<evidence type="ECO:0000259" key="5">
    <source>
        <dbReference type="PROSITE" id="PS50865"/>
    </source>
</evidence>
<comment type="caution">
    <text evidence="6">The sequence shown here is derived from an EMBL/GenBank/DDBJ whole genome shotgun (WGS) entry which is preliminary data.</text>
</comment>
<accession>A0AA36CPB1</accession>
<dbReference type="InterPro" id="IPR046341">
    <property type="entry name" value="SET_dom_sf"/>
</dbReference>
<gene>
    <name evidence="6" type="ORF">MSPICULIGERA_LOCUS10338</name>
</gene>
<keyword evidence="3" id="KW-0862">Zinc</keyword>
<dbReference type="PANTHER" id="PTHR12197:SF251">
    <property type="entry name" value="EG:BACR7C10.4 PROTEIN"/>
    <property type="match status" value="1"/>
</dbReference>
<dbReference type="Gene3D" id="1.10.220.160">
    <property type="match status" value="1"/>
</dbReference>
<protein>
    <recommendedName>
        <fullName evidence="5">MYND-type domain-containing protein</fullName>
    </recommendedName>
</protein>
<dbReference type="GO" id="GO:0008270">
    <property type="term" value="F:zinc ion binding"/>
    <property type="evidence" value="ECO:0007669"/>
    <property type="project" value="UniProtKB-KW"/>
</dbReference>
<sequence length="481" mass="53549">MCVYQPLIFFVINGYIIEISNHIGELEFGEIKLAVIMTTVAREEPYAAVLETPILPTLCSGCFKINTDLSPCNKCKTVYYCSHKCRASDAAEHQTECAALIRVKPHLPSSAVRLMARIFWKLDRERVGECAPTGAAFNGRTFDNLMEHADEIRKDEEACGDAYHLSSIVTQYVGNDVMRNSVGLITVFGKVRTNSFSILGEDLSEVGAGLYLGLAVHDHSCTPDAFVLFDGKKALLRVPKTGAVYSPDLRICYVDMMQKTSDRRKKLEKPYYFTCTCALCTDSQRDALALSTKCERCQTGACPLDERKDQLVCKDCGQPQKLTVEEALRLNQQLHFMISHKDSTPLASMDLGHELATMAPTYDKFAKILSPLNMDLAVYGNRLLTAAYLSGRTDILEKYAFVTVRAYKEYLPLGHPELSARLLLAAEAASCADYLTQDIVNIIDDAFGAYVVSHGRDHPSTQMAEHMLVNVKTRLQNQEDC</sequence>
<dbReference type="AlphaFoldDB" id="A0AA36CPB1"/>
<keyword evidence="7" id="KW-1185">Reference proteome</keyword>
<evidence type="ECO:0000313" key="7">
    <source>
        <dbReference type="Proteomes" id="UP001177023"/>
    </source>
</evidence>
<feature type="non-terminal residue" evidence="6">
    <location>
        <position position="1"/>
    </location>
</feature>
<dbReference type="Gene3D" id="6.10.140.2220">
    <property type="match status" value="1"/>
</dbReference>
<dbReference type="PROSITE" id="PS01360">
    <property type="entry name" value="ZF_MYND_1"/>
    <property type="match status" value="1"/>
</dbReference>
<dbReference type="InterPro" id="IPR002893">
    <property type="entry name" value="Znf_MYND"/>
</dbReference>
<reference evidence="6" key="1">
    <citation type="submission" date="2023-06" db="EMBL/GenBank/DDBJ databases">
        <authorList>
            <person name="Delattre M."/>
        </authorList>
    </citation>
    <scope>NUCLEOTIDE SEQUENCE</scope>
    <source>
        <strain evidence="6">AF72</strain>
    </source>
</reference>
<dbReference type="PANTHER" id="PTHR12197">
    <property type="entry name" value="HISTONE-LYSINE N-METHYLTRANSFERASE SMYD"/>
    <property type="match status" value="1"/>
</dbReference>
<keyword evidence="1" id="KW-0479">Metal-binding</keyword>
<feature type="domain" description="MYND-type" evidence="5">
    <location>
        <begin position="59"/>
        <end position="97"/>
    </location>
</feature>
<dbReference type="InterPro" id="IPR050869">
    <property type="entry name" value="H3K4_H4K5_MeTrfase"/>
</dbReference>
<organism evidence="6 7">
    <name type="scientific">Mesorhabditis spiculigera</name>
    <dbReference type="NCBI Taxonomy" id="96644"/>
    <lineage>
        <taxon>Eukaryota</taxon>
        <taxon>Metazoa</taxon>
        <taxon>Ecdysozoa</taxon>
        <taxon>Nematoda</taxon>
        <taxon>Chromadorea</taxon>
        <taxon>Rhabditida</taxon>
        <taxon>Rhabditina</taxon>
        <taxon>Rhabditomorpha</taxon>
        <taxon>Rhabditoidea</taxon>
        <taxon>Rhabditidae</taxon>
        <taxon>Mesorhabditinae</taxon>
        <taxon>Mesorhabditis</taxon>
    </lineage>
</organism>
<evidence type="ECO:0000256" key="3">
    <source>
        <dbReference type="ARBA" id="ARBA00022833"/>
    </source>
</evidence>
<dbReference type="Proteomes" id="UP001177023">
    <property type="component" value="Unassembled WGS sequence"/>
</dbReference>
<evidence type="ECO:0000313" key="6">
    <source>
        <dbReference type="EMBL" id="CAJ0571941.1"/>
    </source>
</evidence>
<dbReference type="PROSITE" id="PS50865">
    <property type="entry name" value="ZF_MYND_2"/>
    <property type="match status" value="1"/>
</dbReference>